<feature type="non-terminal residue" evidence="1">
    <location>
        <position position="1"/>
    </location>
</feature>
<proteinExistence type="predicted"/>
<accession>X1N5S0</accession>
<evidence type="ECO:0000313" key="1">
    <source>
        <dbReference type="EMBL" id="GAI39372.1"/>
    </source>
</evidence>
<organism evidence="1">
    <name type="scientific">marine sediment metagenome</name>
    <dbReference type="NCBI Taxonomy" id="412755"/>
    <lineage>
        <taxon>unclassified sequences</taxon>
        <taxon>metagenomes</taxon>
        <taxon>ecological metagenomes</taxon>
    </lineage>
</organism>
<comment type="caution">
    <text evidence="1">The sequence shown here is derived from an EMBL/GenBank/DDBJ whole genome shotgun (WGS) entry which is preliminary data.</text>
</comment>
<protein>
    <submittedName>
        <fullName evidence="1">Uncharacterized protein</fullName>
    </submittedName>
</protein>
<sequence length="59" mass="7086">GIEVLNIKGNKVDLRIYAFFNKIIYIYPRRNKIDEKGFFYFRNDFFDTTTRSGSIIELD</sequence>
<reference evidence="1" key="1">
    <citation type="journal article" date="2014" name="Front. Microbiol.">
        <title>High frequency of phylogenetically diverse reductive dehalogenase-homologous genes in deep subseafloor sedimentary metagenomes.</title>
        <authorList>
            <person name="Kawai M."/>
            <person name="Futagami T."/>
            <person name="Toyoda A."/>
            <person name="Takaki Y."/>
            <person name="Nishi S."/>
            <person name="Hori S."/>
            <person name="Arai W."/>
            <person name="Tsubouchi T."/>
            <person name="Morono Y."/>
            <person name="Uchiyama I."/>
            <person name="Ito T."/>
            <person name="Fujiyama A."/>
            <person name="Inagaki F."/>
            <person name="Takami H."/>
        </authorList>
    </citation>
    <scope>NUCLEOTIDE SEQUENCE</scope>
    <source>
        <strain evidence="1">Expedition CK06-06</strain>
    </source>
</reference>
<name>X1N5S0_9ZZZZ</name>
<dbReference type="AlphaFoldDB" id="X1N5S0"/>
<dbReference type="EMBL" id="BARV01024985">
    <property type="protein sequence ID" value="GAI39372.1"/>
    <property type="molecule type" value="Genomic_DNA"/>
</dbReference>
<gene>
    <name evidence="1" type="ORF">S06H3_40675</name>
</gene>